<reference evidence="2" key="1">
    <citation type="submission" date="2022-03" db="EMBL/GenBank/DDBJ databases">
        <authorList>
            <person name="Martin C."/>
        </authorList>
    </citation>
    <scope>NUCLEOTIDE SEQUENCE</scope>
</reference>
<dbReference type="Proteomes" id="UP000749559">
    <property type="component" value="Unassembled WGS sequence"/>
</dbReference>
<dbReference type="AlphaFoldDB" id="A0A8J1XL04"/>
<dbReference type="Gene3D" id="2.40.128.620">
    <property type="match status" value="1"/>
</dbReference>
<dbReference type="PROSITE" id="PS50068">
    <property type="entry name" value="LDLRA_2"/>
    <property type="match status" value="1"/>
</dbReference>
<evidence type="ECO:0000256" key="1">
    <source>
        <dbReference type="PROSITE-ProRule" id="PRU00124"/>
    </source>
</evidence>
<dbReference type="InterPro" id="IPR002172">
    <property type="entry name" value="LDrepeatLR_classA_rpt"/>
</dbReference>
<dbReference type="OrthoDB" id="6239681at2759"/>
<name>A0A8J1XL04_OWEFU</name>
<proteinExistence type="predicted"/>
<dbReference type="SMART" id="SM00192">
    <property type="entry name" value="LDLa"/>
    <property type="match status" value="1"/>
</dbReference>
<evidence type="ECO:0000313" key="3">
    <source>
        <dbReference type="Proteomes" id="UP000749559"/>
    </source>
</evidence>
<dbReference type="PROSITE" id="PS01209">
    <property type="entry name" value="LDLRA_1"/>
    <property type="match status" value="1"/>
</dbReference>
<evidence type="ECO:0000313" key="2">
    <source>
        <dbReference type="EMBL" id="CAH1776747.1"/>
    </source>
</evidence>
<keyword evidence="3" id="KW-1185">Reference proteome</keyword>
<dbReference type="InterPro" id="IPR023415">
    <property type="entry name" value="LDLR_class-A_CS"/>
</dbReference>
<accession>A0A8J1XL04</accession>
<dbReference type="Pfam" id="PF00057">
    <property type="entry name" value="Ldl_recept_a"/>
    <property type="match status" value="1"/>
</dbReference>
<comment type="caution">
    <text evidence="1">Lacks conserved residue(s) required for the propagation of feature annotation.</text>
</comment>
<comment type="caution">
    <text evidence="2">The sequence shown here is derived from an EMBL/GenBank/DDBJ whole genome shotgun (WGS) entry which is preliminary data.</text>
</comment>
<dbReference type="SUPFAM" id="SSF57424">
    <property type="entry name" value="LDL receptor-like module"/>
    <property type="match status" value="1"/>
</dbReference>
<sequence length="258" mass="28724">MKVFTCFILLYWAIINVKGDDCDCKLNVGRQQSFYGSLSQRLESEEKLLDSLEKRYKRLQDENALKLQRLSSSKSTAEGLADTVHKLSDTCPEGYIRCLESGECIHALWGCDGVIDCLDGSDEDPFTCIMPWQPGIRSQCIIPAGQTCFPGGGAVHLLGEVNRVVGSKWLPQIVRLEGVLQYFYNETGIQKSGTMKTVSTYFTASGKLDLKWNNDDYDFKGKADVAYFMGSSRSYAHIYNGVGYDNLCGGCYFQPANA</sequence>
<protein>
    <submittedName>
        <fullName evidence="2">Uncharacterized protein</fullName>
    </submittedName>
</protein>
<gene>
    <name evidence="2" type="ORF">OFUS_LOCUS3891</name>
</gene>
<dbReference type="InterPro" id="IPR036055">
    <property type="entry name" value="LDL_receptor-like_sf"/>
</dbReference>
<organism evidence="2 3">
    <name type="scientific">Owenia fusiformis</name>
    <name type="common">Polychaete worm</name>
    <dbReference type="NCBI Taxonomy" id="6347"/>
    <lineage>
        <taxon>Eukaryota</taxon>
        <taxon>Metazoa</taxon>
        <taxon>Spiralia</taxon>
        <taxon>Lophotrochozoa</taxon>
        <taxon>Annelida</taxon>
        <taxon>Polychaeta</taxon>
        <taxon>Sedentaria</taxon>
        <taxon>Canalipalpata</taxon>
        <taxon>Sabellida</taxon>
        <taxon>Oweniida</taxon>
        <taxon>Oweniidae</taxon>
        <taxon>Owenia</taxon>
    </lineage>
</organism>
<dbReference type="EMBL" id="CAIIXF020000002">
    <property type="protein sequence ID" value="CAH1776747.1"/>
    <property type="molecule type" value="Genomic_DNA"/>
</dbReference>
<dbReference type="CDD" id="cd00112">
    <property type="entry name" value="LDLa"/>
    <property type="match status" value="1"/>
</dbReference>